<dbReference type="FunFam" id="1.10.630.10:FF:000018">
    <property type="entry name" value="Cytochrome P450 monooxygenase"/>
    <property type="match status" value="1"/>
</dbReference>
<dbReference type="InterPro" id="IPR002397">
    <property type="entry name" value="Cyt_P450_B"/>
</dbReference>
<dbReference type="GO" id="GO:0004497">
    <property type="term" value="F:monooxygenase activity"/>
    <property type="evidence" value="ECO:0007669"/>
    <property type="project" value="UniProtKB-KW"/>
</dbReference>
<accession>A0A7W8EIF4</accession>
<evidence type="ECO:0000256" key="2">
    <source>
        <dbReference type="ARBA" id="ARBA00022617"/>
    </source>
</evidence>
<dbReference type="PROSITE" id="PS00086">
    <property type="entry name" value="CYTOCHROME_P450"/>
    <property type="match status" value="1"/>
</dbReference>
<dbReference type="Proteomes" id="UP000568380">
    <property type="component" value="Unassembled WGS sequence"/>
</dbReference>
<evidence type="ECO:0000313" key="8">
    <source>
        <dbReference type="EMBL" id="MBB5080574.1"/>
    </source>
</evidence>
<dbReference type="Gene3D" id="1.10.630.10">
    <property type="entry name" value="Cytochrome P450"/>
    <property type="match status" value="1"/>
</dbReference>
<reference evidence="8 9" key="1">
    <citation type="submission" date="2020-08" db="EMBL/GenBank/DDBJ databases">
        <title>Genomic Encyclopedia of Type Strains, Phase IV (KMG-IV): sequencing the most valuable type-strain genomes for metagenomic binning, comparative biology and taxonomic classification.</title>
        <authorList>
            <person name="Goeker M."/>
        </authorList>
    </citation>
    <scope>NUCLEOTIDE SEQUENCE [LARGE SCALE GENOMIC DNA]</scope>
    <source>
        <strain evidence="8 9">DSM 45385</strain>
    </source>
</reference>
<name>A0A7W8EIF4_9ACTN</name>
<keyword evidence="6 7" id="KW-0503">Monooxygenase</keyword>
<dbReference type="EMBL" id="JACHIN010000008">
    <property type="protein sequence ID" value="MBB5080574.1"/>
    <property type="molecule type" value="Genomic_DNA"/>
</dbReference>
<protein>
    <submittedName>
        <fullName evidence="8">Cytochrome P450</fullName>
    </submittedName>
</protein>
<dbReference type="Pfam" id="PF00067">
    <property type="entry name" value="p450"/>
    <property type="match status" value="1"/>
</dbReference>
<dbReference type="InterPro" id="IPR036396">
    <property type="entry name" value="Cyt_P450_sf"/>
</dbReference>
<proteinExistence type="inferred from homology"/>
<keyword evidence="4 7" id="KW-0560">Oxidoreductase</keyword>
<dbReference type="SUPFAM" id="SSF48264">
    <property type="entry name" value="Cytochrome P450"/>
    <property type="match status" value="1"/>
</dbReference>
<dbReference type="PANTHER" id="PTHR46696">
    <property type="entry name" value="P450, PUTATIVE (EUROFUNG)-RELATED"/>
    <property type="match status" value="1"/>
</dbReference>
<dbReference type="RefSeq" id="WP_184967155.1">
    <property type="nucleotide sequence ID" value="NZ_JACHIN010000008.1"/>
</dbReference>
<keyword evidence="3 7" id="KW-0479">Metal-binding</keyword>
<dbReference type="GO" id="GO:0016705">
    <property type="term" value="F:oxidoreductase activity, acting on paired donors, with incorporation or reduction of molecular oxygen"/>
    <property type="evidence" value="ECO:0007669"/>
    <property type="project" value="InterPro"/>
</dbReference>
<dbReference type="CDD" id="cd11030">
    <property type="entry name" value="CYP105-like"/>
    <property type="match status" value="1"/>
</dbReference>
<gene>
    <name evidence="8" type="ORF">HNR40_006061</name>
</gene>
<evidence type="ECO:0000313" key="9">
    <source>
        <dbReference type="Proteomes" id="UP000568380"/>
    </source>
</evidence>
<organism evidence="8 9">
    <name type="scientific">Nonomuraea endophytica</name>
    <dbReference type="NCBI Taxonomy" id="714136"/>
    <lineage>
        <taxon>Bacteria</taxon>
        <taxon>Bacillati</taxon>
        <taxon>Actinomycetota</taxon>
        <taxon>Actinomycetes</taxon>
        <taxon>Streptosporangiales</taxon>
        <taxon>Streptosporangiaceae</taxon>
        <taxon>Nonomuraea</taxon>
    </lineage>
</organism>
<dbReference type="PRINTS" id="PR00359">
    <property type="entry name" value="BP450"/>
</dbReference>
<comment type="caution">
    <text evidence="8">The sequence shown here is derived from an EMBL/GenBank/DDBJ whole genome shotgun (WGS) entry which is preliminary data.</text>
</comment>
<evidence type="ECO:0000256" key="4">
    <source>
        <dbReference type="ARBA" id="ARBA00023002"/>
    </source>
</evidence>
<evidence type="ECO:0000256" key="5">
    <source>
        <dbReference type="ARBA" id="ARBA00023004"/>
    </source>
</evidence>
<dbReference type="InterPro" id="IPR017972">
    <property type="entry name" value="Cyt_P450_CS"/>
</dbReference>
<dbReference type="GO" id="GO:0020037">
    <property type="term" value="F:heme binding"/>
    <property type="evidence" value="ECO:0007669"/>
    <property type="project" value="InterPro"/>
</dbReference>
<keyword evidence="9" id="KW-1185">Reference proteome</keyword>
<dbReference type="PANTHER" id="PTHR46696:SF1">
    <property type="entry name" value="CYTOCHROME P450 YJIB-RELATED"/>
    <property type="match status" value="1"/>
</dbReference>
<comment type="similarity">
    <text evidence="1 7">Belongs to the cytochrome P450 family.</text>
</comment>
<evidence type="ECO:0000256" key="3">
    <source>
        <dbReference type="ARBA" id="ARBA00022723"/>
    </source>
</evidence>
<evidence type="ECO:0000256" key="6">
    <source>
        <dbReference type="ARBA" id="ARBA00023033"/>
    </source>
</evidence>
<dbReference type="InterPro" id="IPR001128">
    <property type="entry name" value="Cyt_P450"/>
</dbReference>
<dbReference type="AlphaFoldDB" id="A0A7W8EIF4"/>
<dbReference type="GO" id="GO:0005506">
    <property type="term" value="F:iron ion binding"/>
    <property type="evidence" value="ECO:0007669"/>
    <property type="project" value="InterPro"/>
</dbReference>
<evidence type="ECO:0000256" key="7">
    <source>
        <dbReference type="RuleBase" id="RU000461"/>
    </source>
</evidence>
<keyword evidence="5 7" id="KW-0408">Iron</keyword>
<sequence>MEFPKTFTNRPELPLTRVASYDGHPGWLVTRHATVRQVLADPRFSARQELRRPMFRPVRVNGPREPAAPGWFSAMDAPEHTRYRRHLHTWFSARNLRRLEPRVTEIARELLDAMDDPADLVRDYALPLPSRVICEVLGVPYADHEFFEAETAIVAAYEPESAGAAMIRLAAYMRELVERGPEDGVLAELIENGSGLTHEELANIGLGLLTAGHETTAHMISLGVLALLEHPDQLAALAADPDLMDPAVEELLRYLSILHLGAPNRVALEDVELDGVVVRAGETVTVSLPAANRDPEVFTGPEHLDLARPEARENLGFGHGAHLCLGHNLARMEMAVAYRELFARRPTLRLAVPSEQVVLRTDAVVFGAVSIPVTWD</sequence>
<keyword evidence="2 7" id="KW-0349">Heme</keyword>
<evidence type="ECO:0000256" key="1">
    <source>
        <dbReference type="ARBA" id="ARBA00010617"/>
    </source>
</evidence>
<dbReference type="PRINTS" id="PR00385">
    <property type="entry name" value="P450"/>
</dbReference>